<proteinExistence type="inferred from homology"/>
<comment type="function">
    <text evidence="1">Specifically recognizes and binds N6-methyladenosine (m6A)-containing RNAs, and regulates mRNA stability. M6A is a modification present at internal sites of mRNAs and some non-coding RNAs and plays a role in mRNA stability and processing.</text>
</comment>
<keyword evidence="4" id="KW-1185">Reference proteome</keyword>
<dbReference type="GO" id="GO:1990247">
    <property type="term" value="F:N6-methyladenosine-containing RNA reader activity"/>
    <property type="evidence" value="ECO:0007669"/>
    <property type="project" value="UniProtKB-UniRule"/>
</dbReference>
<protein>
    <recommendedName>
        <fullName evidence="1">YTH domain-containing family protein</fullName>
    </recommendedName>
</protein>
<dbReference type="PANTHER" id="PTHR12357">
    <property type="entry name" value="YTH YT521-B HOMOLOGY DOMAIN-CONTAINING"/>
    <property type="match status" value="1"/>
</dbReference>
<sequence>MATVATPADQAAGLLQSLSLDSQTKTKTNLTLSEPTMKLPSSQIDFKDASNDHIHLNERSATPLLPDVMDPSLCYPPNSYIHAAYYYGGYDVSGNDWDDYSRYVNPDGAEIPPGVYGDNGSLMYHHGLGFAPYGPYSPAGSSVAAMGHDSQLYGHQQYQYPSPYFQPVTPTSGTYTPAPAAHPQGDMSSAAAGQWPLSAETANGNANCVSNDGGKGRNGSVPLRATHQTSYFDINNSYGRGSLPGGLPTSGYQDPRFGFDGIRSPIPWFDGPFFADGQPRTVTSNSFASLASHANHAPSSRNQSLPPHANVLGLHQPKLMSGLGTAHGFTNQMYASKFYGRYGNTVRINSGYGSNGYDARTSDRGCFGVDSRYRNRGRGNAFFGYGSENMDGLNELNRGPRAKSSKNQKGFAPITLAVRGQNITPHGNHNEERGGLNMILDREQFNCPDFPESYPDAKFFIIKSYSEDDVHKSIKYNVWSSTPNGNKKLDAAYQEAQAKSGDCPLFLLFSVNTSGQFVGIAEMVGPVDFHKDVEYWQQDKWNGSFPVQWRIVKDVPNSLLKHIILENNENKPVTTSRDTQEVKLEQGLQMLKIFKEHVSKTCILDDFGFYEVRQKIIQEKKAMQQQFQKQVWEGKSAGGKNKDGANEEQRLHISADGSDSIQEVKLSNQSNGDAKLSDNGGVVAKNRDVPKSCKLVVSDNILVNGVANGS</sequence>
<dbReference type="CDD" id="cd21134">
    <property type="entry name" value="YTH"/>
    <property type="match status" value="1"/>
</dbReference>
<evidence type="ECO:0000259" key="2">
    <source>
        <dbReference type="PROSITE" id="PS50882"/>
    </source>
</evidence>
<feature type="domain" description="YTH" evidence="2">
    <location>
        <begin position="457"/>
        <end position="594"/>
    </location>
</feature>
<reference evidence="3" key="1">
    <citation type="submission" date="2023-05" db="EMBL/GenBank/DDBJ databases">
        <title>Nepenthes gracilis genome sequencing.</title>
        <authorList>
            <person name="Fukushima K."/>
        </authorList>
    </citation>
    <scope>NUCLEOTIDE SEQUENCE</scope>
    <source>
        <strain evidence="3">SING2019-196</strain>
    </source>
</reference>
<dbReference type="InterPro" id="IPR007275">
    <property type="entry name" value="YTH_domain"/>
</dbReference>
<evidence type="ECO:0000313" key="4">
    <source>
        <dbReference type="Proteomes" id="UP001279734"/>
    </source>
</evidence>
<dbReference type="InterPro" id="IPR045168">
    <property type="entry name" value="YTH_prot"/>
</dbReference>
<dbReference type="AlphaFoldDB" id="A0AAD3SIR7"/>
<dbReference type="GO" id="GO:0061157">
    <property type="term" value="P:mRNA destabilization"/>
    <property type="evidence" value="ECO:0007669"/>
    <property type="project" value="TreeGrafter"/>
</dbReference>
<gene>
    <name evidence="3" type="ORF">Nepgr_013386</name>
</gene>
<name>A0AAD3SIR7_NEPGR</name>
<evidence type="ECO:0000256" key="1">
    <source>
        <dbReference type="RuleBase" id="RU369095"/>
    </source>
</evidence>
<organism evidence="3 4">
    <name type="scientific">Nepenthes gracilis</name>
    <name type="common">Slender pitcher plant</name>
    <dbReference type="NCBI Taxonomy" id="150966"/>
    <lineage>
        <taxon>Eukaryota</taxon>
        <taxon>Viridiplantae</taxon>
        <taxon>Streptophyta</taxon>
        <taxon>Embryophyta</taxon>
        <taxon>Tracheophyta</taxon>
        <taxon>Spermatophyta</taxon>
        <taxon>Magnoliopsida</taxon>
        <taxon>eudicotyledons</taxon>
        <taxon>Gunneridae</taxon>
        <taxon>Pentapetalae</taxon>
        <taxon>Caryophyllales</taxon>
        <taxon>Nepenthaceae</taxon>
        <taxon>Nepenthes</taxon>
    </lineage>
</organism>
<dbReference type="EMBL" id="BSYO01000011">
    <property type="protein sequence ID" value="GMH11545.1"/>
    <property type="molecule type" value="Genomic_DNA"/>
</dbReference>
<comment type="caution">
    <text evidence="3">The sequence shown here is derived from an EMBL/GenBank/DDBJ whole genome shotgun (WGS) entry which is preliminary data.</text>
</comment>
<dbReference type="Gene3D" id="3.10.590.10">
    <property type="entry name" value="ph1033 like domains"/>
    <property type="match status" value="1"/>
</dbReference>
<comment type="similarity">
    <text evidence="1">Belongs to the YTHDF family.</text>
</comment>
<dbReference type="Pfam" id="PF04146">
    <property type="entry name" value="YTH"/>
    <property type="match status" value="1"/>
</dbReference>
<dbReference type="GO" id="GO:0005737">
    <property type="term" value="C:cytoplasm"/>
    <property type="evidence" value="ECO:0007669"/>
    <property type="project" value="TreeGrafter"/>
</dbReference>
<dbReference type="Proteomes" id="UP001279734">
    <property type="component" value="Unassembled WGS sequence"/>
</dbReference>
<accession>A0AAD3SIR7</accession>
<dbReference type="PROSITE" id="PS50882">
    <property type="entry name" value="YTH"/>
    <property type="match status" value="1"/>
</dbReference>
<keyword evidence="1" id="KW-0694">RNA-binding</keyword>
<dbReference type="GO" id="GO:0003729">
    <property type="term" value="F:mRNA binding"/>
    <property type="evidence" value="ECO:0007669"/>
    <property type="project" value="UniProtKB-UniRule"/>
</dbReference>
<evidence type="ECO:0000313" key="3">
    <source>
        <dbReference type="EMBL" id="GMH11545.1"/>
    </source>
</evidence>
<dbReference type="PANTHER" id="PTHR12357:SF99">
    <property type="entry name" value="YTH DOMAIN-CONTAINING PROTEIN ECT2-RELATED"/>
    <property type="match status" value="1"/>
</dbReference>